<dbReference type="PRINTS" id="PR00035">
    <property type="entry name" value="HTHGNTR"/>
</dbReference>
<evidence type="ECO:0000256" key="3">
    <source>
        <dbReference type="ARBA" id="ARBA00023163"/>
    </source>
</evidence>
<evidence type="ECO:0000313" key="5">
    <source>
        <dbReference type="EMBL" id="MBM7277357.1"/>
    </source>
</evidence>
<reference evidence="5" key="1">
    <citation type="submission" date="2021-02" db="EMBL/GenBank/DDBJ databases">
        <title>Taxonomy, biology and ecology of Rhodococcus bacteria occurring in California pistachio and other woody hosts as revealed by genome sequence analyses.</title>
        <authorList>
            <person name="Riely B."/>
            <person name="Gai Y."/>
        </authorList>
    </citation>
    <scope>NUCLEOTIDE SEQUENCE</scope>
    <source>
        <strain evidence="5">BP-295</strain>
    </source>
</reference>
<dbReference type="GO" id="GO:0003700">
    <property type="term" value="F:DNA-binding transcription factor activity"/>
    <property type="evidence" value="ECO:0007669"/>
    <property type="project" value="InterPro"/>
</dbReference>
<dbReference type="InterPro" id="IPR028978">
    <property type="entry name" value="Chorismate_lyase_/UTRA_dom_sf"/>
</dbReference>
<dbReference type="InterPro" id="IPR011663">
    <property type="entry name" value="UTRA"/>
</dbReference>
<dbReference type="Gene3D" id="3.40.1410.10">
    <property type="entry name" value="Chorismate lyase-like"/>
    <property type="match status" value="1"/>
</dbReference>
<sequence length="282" mass="31482">MTYEETFATISRLADDLARRGFTKLPAERELAERLNVSRSSVRRALAELEDEGIVHRKRGRTGGAYLTAAQSQPDNTFVDEVDPAEGRRVERPLGTVVGVPQMLRSQGFESGTRLLSASYEHATEEERHYFDIDSDDLIAAIVRIRFADGDSLSLESFRVSATRFPQLLERSLIGSLYELLVEHYGVRPTTADEQIRVVCASPRVAAALAVEVGTPLLKVTRNTYDQFGEPVEMSVDYFRADRTVLHVPAHPGDGQEPGAHRLQHRLEMGHHDTQREVTADA</sequence>
<dbReference type="EMBL" id="JAFFGU010000002">
    <property type="protein sequence ID" value="MBM7277357.1"/>
    <property type="molecule type" value="Genomic_DNA"/>
</dbReference>
<evidence type="ECO:0000256" key="1">
    <source>
        <dbReference type="ARBA" id="ARBA00023015"/>
    </source>
</evidence>
<gene>
    <name evidence="5" type="ORF">JTZ10_06250</name>
</gene>
<dbReference type="SMART" id="SM00345">
    <property type="entry name" value="HTH_GNTR"/>
    <property type="match status" value="1"/>
</dbReference>
<accession>A0AAW4G1V8</accession>
<proteinExistence type="predicted"/>
<dbReference type="GO" id="GO:0003677">
    <property type="term" value="F:DNA binding"/>
    <property type="evidence" value="ECO:0007669"/>
    <property type="project" value="UniProtKB-KW"/>
</dbReference>
<dbReference type="SUPFAM" id="SSF64288">
    <property type="entry name" value="Chorismate lyase-like"/>
    <property type="match status" value="1"/>
</dbReference>
<dbReference type="SUPFAM" id="SSF46785">
    <property type="entry name" value="Winged helix' DNA-binding domain"/>
    <property type="match status" value="1"/>
</dbReference>
<dbReference type="Pfam" id="PF00392">
    <property type="entry name" value="GntR"/>
    <property type="match status" value="1"/>
</dbReference>
<dbReference type="PANTHER" id="PTHR44846">
    <property type="entry name" value="MANNOSYL-D-GLYCERATE TRANSPORT/METABOLISM SYSTEM REPRESSOR MNGR-RELATED"/>
    <property type="match status" value="1"/>
</dbReference>
<dbReference type="InterPro" id="IPR050679">
    <property type="entry name" value="Bact_HTH_transcr_reg"/>
</dbReference>
<feature type="domain" description="HTH gntR-type" evidence="4">
    <location>
        <begin position="1"/>
        <end position="70"/>
    </location>
</feature>
<dbReference type="Proteomes" id="UP001195196">
    <property type="component" value="Unassembled WGS sequence"/>
</dbReference>
<dbReference type="InterPro" id="IPR036388">
    <property type="entry name" value="WH-like_DNA-bd_sf"/>
</dbReference>
<dbReference type="PANTHER" id="PTHR44846:SF1">
    <property type="entry name" value="MANNOSYL-D-GLYCERATE TRANSPORT_METABOLISM SYSTEM REPRESSOR MNGR-RELATED"/>
    <property type="match status" value="1"/>
</dbReference>
<keyword evidence="2" id="KW-0238">DNA-binding</keyword>
<name>A0AAW4G1V8_GORRU</name>
<dbReference type="SMART" id="SM00866">
    <property type="entry name" value="UTRA"/>
    <property type="match status" value="1"/>
</dbReference>
<dbReference type="CDD" id="cd07377">
    <property type="entry name" value="WHTH_GntR"/>
    <property type="match status" value="1"/>
</dbReference>
<dbReference type="AlphaFoldDB" id="A0AAW4G1V8"/>
<keyword evidence="1" id="KW-0805">Transcription regulation</keyword>
<dbReference type="Pfam" id="PF07702">
    <property type="entry name" value="UTRA"/>
    <property type="match status" value="1"/>
</dbReference>
<evidence type="ECO:0000313" key="6">
    <source>
        <dbReference type="Proteomes" id="UP001195196"/>
    </source>
</evidence>
<evidence type="ECO:0000259" key="4">
    <source>
        <dbReference type="PROSITE" id="PS50949"/>
    </source>
</evidence>
<dbReference type="Gene3D" id="1.10.10.10">
    <property type="entry name" value="Winged helix-like DNA-binding domain superfamily/Winged helix DNA-binding domain"/>
    <property type="match status" value="1"/>
</dbReference>
<dbReference type="InterPro" id="IPR036390">
    <property type="entry name" value="WH_DNA-bd_sf"/>
</dbReference>
<protein>
    <submittedName>
        <fullName evidence="5">GntR family transcriptional regulator</fullName>
    </submittedName>
</protein>
<evidence type="ECO:0000256" key="2">
    <source>
        <dbReference type="ARBA" id="ARBA00023125"/>
    </source>
</evidence>
<dbReference type="InterPro" id="IPR000524">
    <property type="entry name" value="Tscrpt_reg_HTH_GntR"/>
</dbReference>
<dbReference type="PROSITE" id="PS50949">
    <property type="entry name" value="HTH_GNTR"/>
    <property type="match status" value="1"/>
</dbReference>
<dbReference type="GO" id="GO:0045892">
    <property type="term" value="P:negative regulation of DNA-templated transcription"/>
    <property type="evidence" value="ECO:0007669"/>
    <property type="project" value="TreeGrafter"/>
</dbReference>
<comment type="caution">
    <text evidence="5">The sequence shown here is derived from an EMBL/GenBank/DDBJ whole genome shotgun (WGS) entry which is preliminary data.</text>
</comment>
<dbReference type="RefSeq" id="WP_182372581.1">
    <property type="nucleotide sequence ID" value="NZ_CP059694.1"/>
</dbReference>
<keyword evidence="3" id="KW-0804">Transcription</keyword>
<organism evidence="5 6">
    <name type="scientific">Gordonia rubripertincta</name>
    <name type="common">Rhodococcus corallinus</name>
    <dbReference type="NCBI Taxonomy" id="36822"/>
    <lineage>
        <taxon>Bacteria</taxon>
        <taxon>Bacillati</taxon>
        <taxon>Actinomycetota</taxon>
        <taxon>Actinomycetes</taxon>
        <taxon>Mycobacteriales</taxon>
        <taxon>Gordoniaceae</taxon>
        <taxon>Gordonia</taxon>
    </lineage>
</organism>